<evidence type="ECO:0000313" key="1">
    <source>
        <dbReference type="EMBL" id="KXJ96212.1"/>
    </source>
</evidence>
<keyword evidence="2" id="KW-1185">Reference proteome</keyword>
<gene>
    <name evidence="1" type="ORF">Micbo1qcDRAFT_172474</name>
</gene>
<accession>A0A136JGE3</accession>
<dbReference type="InParanoid" id="A0A136JGE3"/>
<dbReference type="OrthoDB" id="5275938at2759"/>
<dbReference type="EMBL" id="KQ964246">
    <property type="protein sequence ID" value="KXJ96212.1"/>
    <property type="molecule type" value="Genomic_DNA"/>
</dbReference>
<dbReference type="Proteomes" id="UP000070501">
    <property type="component" value="Unassembled WGS sequence"/>
</dbReference>
<name>A0A136JGE3_9PEZI</name>
<dbReference type="AlphaFoldDB" id="A0A136JGE3"/>
<organism evidence="1 2">
    <name type="scientific">Microdochium bolleyi</name>
    <dbReference type="NCBI Taxonomy" id="196109"/>
    <lineage>
        <taxon>Eukaryota</taxon>
        <taxon>Fungi</taxon>
        <taxon>Dikarya</taxon>
        <taxon>Ascomycota</taxon>
        <taxon>Pezizomycotina</taxon>
        <taxon>Sordariomycetes</taxon>
        <taxon>Xylariomycetidae</taxon>
        <taxon>Xylariales</taxon>
        <taxon>Microdochiaceae</taxon>
        <taxon>Microdochium</taxon>
    </lineage>
</organism>
<evidence type="ECO:0000313" key="2">
    <source>
        <dbReference type="Proteomes" id="UP000070501"/>
    </source>
</evidence>
<proteinExistence type="predicted"/>
<sequence>MATWGYRYFALQVCSRTLARSSAVFDVMRDVHAVHRIQTRTSRGRILFYLIHCNYTLFRLGPDFGSPKDVNIVYTFFVAVHKYDCAMILQPWASSWRRHGYYSQTGPANEITRKNCTDRILGALLRELIRAKLWPMPKLRRTRHSSSSFKEIVNSASTGNTDDYSHRDCRPFDTDFDESTVIALTYTASSAETEYMATQAKKTGVDTF</sequence>
<protein>
    <submittedName>
        <fullName evidence="1">Uncharacterized protein</fullName>
    </submittedName>
</protein>
<reference evidence="2" key="1">
    <citation type="submission" date="2016-02" db="EMBL/GenBank/DDBJ databases">
        <title>Draft genome sequence of Microdochium bolleyi, a fungal endophyte of beachgrass.</title>
        <authorList>
            <consortium name="DOE Joint Genome Institute"/>
            <person name="David A.S."/>
            <person name="May G."/>
            <person name="Haridas S."/>
            <person name="Lim J."/>
            <person name="Wang M."/>
            <person name="Labutti K."/>
            <person name="Lipzen A."/>
            <person name="Barry K."/>
            <person name="Grigoriev I.V."/>
        </authorList>
    </citation>
    <scope>NUCLEOTIDE SEQUENCE [LARGE SCALE GENOMIC DNA]</scope>
    <source>
        <strain evidence="2">J235TASD1</strain>
    </source>
</reference>